<keyword evidence="3" id="KW-1185">Reference proteome</keyword>
<feature type="transmembrane region" description="Helical" evidence="1">
    <location>
        <begin position="216"/>
        <end position="236"/>
    </location>
</feature>
<accession>A0ABU9Z210</accession>
<organism evidence="2 3">
    <name type="scientific">Uliginosibacterium sediminicola</name>
    <dbReference type="NCBI Taxonomy" id="2024550"/>
    <lineage>
        <taxon>Bacteria</taxon>
        <taxon>Pseudomonadati</taxon>
        <taxon>Pseudomonadota</taxon>
        <taxon>Betaproteobacteria</taxon>
        <taxon>Rhodocyclales</taxon>
        <taxon>Zoogloeaceae</taxon>
        <taxon>Uliginosibacterium</taxon>
    </lineage>
</organism>
<feature type="transmembrane region" description="Helical" evidence="1">
    <location>
        <begin position="51"/>
        <end position="75"/>
    </location>
</feature>
<dbReference type="RefSeq" id="WP_345920771.1">
    <property type="nucleotide sequence ID" value="NZ_JBDIVE010000010.1"/>
</dbReference>
<feature type="transmembrane region" description="Helical" evidence="1">
    <location>
        <begin position="96"/>
        <end position="119"/>
    </location>
</feature>
<evidence type="ECO:0000256" key="1">
    <source>
        <dbReference type="SAM" id="Phobius"/>
    </source>
</evidence>
<dbReference type="NCBIfam" id="NF041043">
    <property type="entry name" value="BPSS1780_fam"/>
    <property type="match status" value="1"/>
</dbReference>
<dbReference type="EMBL" id="JBDIVE010000010">
    <property type="protein sequence ID" value="MEN3069995.1"/>
    <property type="molecule type" value="Genomic_DNA"/>
</dbReference>
<feature type="transmembrane region" description="Helical" evidence="1">
    <location>
        <begin position="189"/>
        <end position="210"/>
    </location>
</feature>
<evidence type="ECO:0000313" key="2">
    <source>
        <dbReference type="EMBL" id="MEN3069995.1"/>
    </source>
</evidence>
<protein>
    <submittedName>
        <fullName evidence="2">BPSS1780 family membrane protein</fullName>
    </submittedName>
</protein>
<dbReference type="InterPro" id="IPR047798">
    <property type="entry name" value="BPSS1780-like"/>
</dbReference>
<keyword evidence="1" id="KW-0812">Transmembrane</keyword>
<comment type="caution">
    <text evidence="2">The sequence shown here is derived from an EMBL/GenBank/DDBJ whole genome shotgun (WGS) entry which is preliminary data.</text>
</comment>
<sequence length="252" mass="26843">MSLQARKLPAARGFYWLSGGFRLWRSNPLALSMTTLFGLSLSLLIGSIPWLGSLIICLLVPFVDAILLRVCHALTQGGRPDPRTWRAALERNARSLLILGLVMFVMLSLSQALSGWVAGDDVERTLSDAANASAPMPANVLWAALIYVLCASVLSVIMWIAPMLSAYADVPPFKSLVFSIIACWRNKGAFLVFGLVLVSLSIPLSLVLLAGPGGQILASALVFGLLMPVCAASNYLSVSDIFGALPGLVDAD</sequence>
<reference evidence="2 3" key="1">
    <citation type="journal article" date="2018" name="Int. J. Syst. Evol. Microbiol.">
        <title>Uliginosibacterium sediminicola sp. nov., isolated from freshwater sediment.</title>
        <authorList>
            <person name="Hwang W.M."/>
            <person name="Kim S.M."/>
            <person name="Kang K."/>
            <person name="Ahn T.Y."/>
        </authorList>
    </citation>
    <scope>NUCLEOTIDE SEQUENCE [LARGE SCALE GENOMIC DNA]</scope>
    <source>
        <strain evidence="2 3">M1-21</strain>
    </source>
</reference>
<name>A0ABU9Z210_9RHOO</name>
<dbReference type="Proteomes" id="UP001410394">
    <property type="component" value="Unassembled WGS sequence"/>
</dbReference>
<keyword evidence="1" id="KW-1133">Transmembrane helix</keyword>
<evidence type="ECO:0000313" key="3">
    <source>
        <dbReference type="Proteomes" id="UP001410394"/>
    </source>
</evidence>
<feature type="transmembrane region" description="Helical" evidence="1">
    <location>
        <begin position="139"/>
        <end position="168"/>
    </location>
</feature>
<gene>
    <name evidence="2" type="ORF">ABDB84_16050</name>
</gene>
<keyword evidence="1" id="KW-0472">Membrane</keyword>
<proteinExistence type="predicted"/>